<dbReference type="NCBIfam" id="TIGR02118">
    <property type="entry name" value="EthD family reductase"/>
    <property type="match status" value="1"/>
</dbReference>
<dbReference type="InterPro" id="IPR009799">
    <property type="entry name" value="EthD_dom"/>
</dbReference>
<dbReference type="GO" id="GO:0016491">
    <property type="term" value="F:oxidoreductase activity"/>
    <property type="evidence" value="ECO:0007669"/>
    <property type="project" value="InterPro"/>
</dbReference>
<reference evidence="2 3" key="1">
    <citation type="journal article" date="2020" name="Int. J. Syst. Evol. Microbiol.">
        <title>Reclassification of Streptomyces castelarensis and Streptomyces sporoclivatus as later heterotypic synonyms of Streptomyces antimycoticus.</title>
        <authorList>
            <person name="Komaki H."/>
            <person name="Tamura T."/>
        </authorList>
    </citation>
    <scope>NUCLEOTIDE SEQUENCE [LARGE SCALE GENOMIC DNA]</scope>
    <source>
        <strain evidence="2 3">NBRC 100767</strain>
    </source>
</reference>
<dbReference type="Proteomes" id="UP000463951">
    <property type="component" value="Chromosome"/>
</dbReference>
<accession>A0A499V4L1</accession>
<dbReference type="InterPro" id="IPR011008">
    <property type="entry name" value="Dimeric_a/b-barrel"/>
</dbReference>
<protein>
    <recommendedName>
        <fullName evidence="1">EthD domain-containing protein</fullName>
    </recommendedName>
</protein>
<dbReference type="AlphaFoldDB" id="A0A499V4L1"/>
<dbReference type="SUPFAM" id="SSF54909">
    <property type="entry name" value="Dimeric alpha+beta barrel"/>
    <property type="match status" value="1"/>
</dbReference>
<feature type="domain" description="EthD" evidence="1">
    <location>
        <begin position="36"/>
        <end position="121"/>
    </location>
</feature>
<evidence type="ECO:0000313" key="3">
    <source>
        <dbReference type="Proteomes" id="UP000463951"/>
    </source>
</evidence>
<evidence type="ECO:0000313" key="2">
    <source>
        <dbReference type="EMBL" id="BBJ47338.1"/>
    </source>
</evidence>
<dbReference type="Pfam" id="PF07110">
    <property type="entry name" value="EthD"/>
    <property type="match status" value="1"/>
</dbReference>
<dbReference type="EMBL" id="AP019620">
    <property type="protein sequence ID" value="BBJ47338.1"/>
    <property type="molecule type" value="Genomic_DNA"/>
</dbReference>
<evidence type="ECO:0000259" key="1">
    <source>
        <dbReference type="Pfam" id="PF07110"/>
    </source>
</evidence>
<gene>
    <name evidence="2" type="ORF">SSPO_100560</name>
</gene>
<dbReference type="Gene3D" id="3.30.70.100">
    <property type="match status" value="1"/>
</dbReference>
<sequence>MVGDPPPGHLVPTPRVREHEKEKSMIKFAFMINRIDGMTFEEFVEHHRNRHVPLFTSIPETRQYVKKYTVSHPVPAEGYPSRAYDGLTEIWFESWADHDAFFASDNYKELVNPDESKFIDMNSVAVMVTEERAVI</sequence>
<proteinExistence type="predicted"/>
<organism evidence="2 3">
    <name type="scientific">Streptomyces antimycoticus</name>
    <dbReference type="NCBI Taxonomy" id="68175"/>
    <lineage>
        <taxon>Bacteria</taxon>
        <taxon>Bacillati</taxon>
        <taxon>Actinomycetota</taxon>
        <taxon>Actinomycetes</taxon>
        <taxon>Kitasatosporales</taxon>
        <taxon>Streptomycetaceae</taxon>
        <taxon>Streptomyces</taxon>
        <taxon>Streptomyces violaceusniger group</taxon>
    </lineage>
</organism>
<name>A0A499V4L1_9ACTN</name>